<dbReference type="EMBL" id="BK032652">
    <property type="protein sequence ID" value="DAF53404.1"/>
    <property type="molecule type" value="Genomic_DNA"/>
</dbReference>
<name>A0A8S5SQU0_9CAUD</name>
<reference evidence="1" key="1">
    <citation type="journal article" date="2021" name="Proc. Natl. Acad. Sci. U.S.A.">
        <title>A Catalog of Tens of Thousands of Viruses from Human Metagenomes Reveals Hidden Associations with Chronic Diseases.</title>
        <authorList>
            <person name="Tisza M.J."/>
            <person name="Buck C.B."/>
        </authorList>
    </citation>
    <scope>NUCLEOTIDE SEQUENCE</scope>
    <source>
        <strain evidence="1">CtkyE7</strain>
    </source>
</reference>
<proteinExistence type="predicted"/>
<evidence type="ECO:0000313" key="1">
    <source>
        <dbReference type="EMBL" id="DAF53404.1"/>
    </source>
</evidence>
<protein>
    <submittedName>
        <fullName evidence="1">Uncharacterized protein</fullName>
    </submittedName>
</protein>
<accession>A0A8S5SQU0</accession>
<sequence length="64" mass="7150">MKRTCKVNGKVSYPQNDGVLTTFSFHNPETGEVYAMSTTSQEETDELNYGDTVTLEIKKAEVSE</sequence>
<organism evidence="1">
    <name type="scientific">Siphoviridae sp. ctkyE7</name>
    <dbReference type="NCBI Taxonomy" id="2827926"/>
    <lineage>
        <taxon>Viruses</taxon>
        <taxon>Duplodnaviria</taxon>
        <taxon>Heunggongvirae</taxon>
        <taxon>Uroviricota</taxon>
        <taxon>Caudoviricetes</taxon>
    </lineage>
</organism>